<dbReference type="PANTHER" id="PTHR45436">
    <property type="entry name" value="SENSOR HISTIDINE KINASE YKOH"/>
    <property type="match status" value="1"/>
</dbReference>
<evidence type="ECO:0000256" key="11">
    <source>
        <dbReference type="ARBA" id="ARBA00023012"/>
    </source>
</evidence>
<reference evidence="16 17" key="1">
    <citation type="submission" date="2020-12" db="EMBL/GenBank/DDBJ databases">
        <title>FDA dAtabase for Regulatory Grade micrObial Sequences (FDA-ARGOS): Supporting development and validation of Infectious Disease Dx tests.</title>
        <authorList>
            <person name="Sproer C."/>
            <person name="Gronow S."/>
            <person name="Severitt S."/>
            <person name="Schroder I."/>
            <person name="Tallon L."/>
            <person name="Sadzewicz L."/>
            <person name="Zhao X."/>
            <person name="Boylan J."/>
            <person name="Ott S."/>
            <person name="Bowen H."/>
            <person name="Vavikolanu K."/>
            <person name="Mehta A."/>
            <person name="Aluvathingal J."/>
            <person name="Nadendla S."/>
            <person name="Lowell S."/>
            <person name="Myers T."/>
            <person name="Yan Y."/>
            <person name="Sichtig H."/>
        </authorList>
    </citation>
    <scope>NUCLEOTIDE SEQUENCE [LARGE SCALE GENOMIC DNA]</scope>
    <source>
        <strain evidence="16 17">FDAARGOS_1053</strain>
    </source>
</reference>
<feature type="transmembrane region" description="Helical" evidence="13">
    <location>
        <begin position="163"/>
        <end position="183"/>
    </location>
</feature>
<evidence type="ECO:0000256" key="4">
    <source>
        <dbReference type="ARBA" id="ARBA00022553"/>
    </source>
</evidence>
<feature type="transmembrane region" description="Helical" evidence="13">
    <location>
        <begin position="20"/>
        <end position="42"/>
    </location>
</feature>
<keyword evidence="11" id="KW-0902">Two-component regulatory system</keyword>
<dbReference type="GO" id="GO:0005524">
    <property type="term" value="F:ATP binding"/>
    <property type="evidence" value="ECO:0007669"/>
    <property type="project" value="UniProtKB-KW"/>
</dbReference>
<dbReference type="EMBL" id="CP066007">
    <property type="protein sequence ID" value="QQB47249.1"/>
    <property type="molecule type" value="Genomic_DNA"/>
</dbReference>
<gene>
    <name evidence="16" type="ORF">I6I10_04925</name>
</gene>
<proteinExistence type="predicted"/>
<name>A0A7T4JVT3_9CORY</name>
<dbReference type="InterPro" id="IPR003594">
    <property type="entry name" value="HATPase_dom"/>
</dbReference>
<dbReference type="InterPro" id="IPR003661">
    <property type="entry name" value="HisK_dim/P_dom"/>
</dbReference>
<comment type="subcellular location">
    <subcellularLocation>
        <location evidence="2">Cell membrane</location>
    </subcellularLocation>
</comment>
<evidence type="ECO:0000256" key="5">
    <source>
        <dbReference type="ARBA" id="ARBA00022679"/>
    </source>
</evidence>
<dbReference type="SUPFAM" id="SSF158472">
    <property type="entry name" value="HAMP domain-like"/>
    <property type="match status" value="1"/>
</dbReference>
<keyword evidence="8 16" id="KW-0418">Kinase</keyword>
<protein>
    <recommendedName>
        <fullName evidence="3">histidine kinase</fullName>
        <ecNumber evidence="3">2.7.13.3</ecNumber>
    </recommendedName>
</protein>
<dbReference type="SUPFAM" id="SSF55874">
    <property type="entry name" value="ATPase domain of HSP90 chaperone/DNA topoisomerase II/histidine kinase"/>
    <property type="match status" value="1"/>
</dbReference>
<dbReference type="Gene3D" id="1.10.287.130">
    <property type="match status" value="1"/>
</dbReference>
<dbReference type="PROSITE" id="PS50109">
    <property type="entry name" value="HIS_KIN"/>
    <property type="match status" value="1"/>
</dbReference>
<dbReference type="SMART" id="SM00388">
    <property type="entry name" value="HisKA"/>
    <property type="match status" value="1"/>
</dbReference>
<evidence type="ECO:0000256" key="10">
    <source>
        <dbReference type="ARBA" id="ARBA00022989"/>
    </source>
</evidence>
<keyword evidence="9" id="KW-0067">ATP-binding</keyword>
<dbReference type="CDD" id="cd00082">
    <property type="entry name" value="HisKA"/>
    <property type="match status" value="1"/>
</dbReference>
<evidence type="ECO:0000256" key="2">
    <source>
        <dbReference type="ARBA" id="ARBA00004236"/>
    </source>
</evidence>
<dbReference type="InterPro" id="IPR004358">
    <property type="entry name" value="Sig_transdc_His_kin-like_C"/>
</dbReference>
<dbReference type="InterPro" id="IPR005467">
    <property type="entry name" value="His_kinase_dom"/>
</dbReference>
<keyword evidence="12 13" id="KW-0472">Membrane</keyword>
<dbReference type="InterPro" id="IPR036890">
    <property type="entry name" value="HATPase_C_sf"/>
</dbReference>
<feature type="domain" description="HAMP" evidence="15">
    <location>
        <begin position="180"/>
        <end position="233"/>
    </location>
</feature>
<feature type="domain" description="Histidine kinase" evidence="14">
    <location>
        <begin position="248"/>
        <end position="456"/>
    </location>
</feature>
<keyword evidence="6 13" id="KW-0812">Transmembrane</keyword>
<organism evidence="16 17">
    <name type="scientific">Corynebacterium glucuronolyticum</name>
    <dbReference type="NCBI Taxonomy" id="39791"/>
    <lineage>
        <taxon>Bacteria</taxon>
        <taxon>Bacillati</taxon>
        <taxon>Actinomycetota</taxon>
        <taxon>Actinomycetes</taxon>
        <taxon>Mycobacteriales</taxon>
        <taxon>Corynebacteriaceae</taxon>
        <taxon>Corynebacterium</taxon>
    </lineage>
</organism>
<dbReference type="PROSITE" id="PS50885">
    <property type="entry name" value="HAMP"/>
    <property type="match status" value="1"/>
</dbReference>
<dbReference type="CDD" id="cd06225">
    <property type="entry name" value="HAMP"/>
    <property type="match status" value="1"/>
</dbReference>
<evidence type="ECO:0000256" key="7">
    <source>
        <dbReference type="ARBA" id="ARBA00022741"/>
    </source>
</evidence>
<evidence type="ECO:0000256" key="1">
    <source>
        <dbReference type="ARBA" id="ARBA00000085"/>
    </source>
</evidence>
<dbReference type="Pfam" id="PF02518">
    <property type="entry name" value="HATPase_c"/>
    <property type="match status" value="1"/>
</dbReference>
<dbReference type="PANTHER" id="PTHR45436:SF5">
    <property type="entry name" value="SENSOR HISTIDINE KINASE TRCS"/>
    <property type="match status" value="1"/>
</dbReference>
<evidence type="ECO:0000256" key="8">
    <source>
        <dbReference type="ARBA" id="ARBA00022777"/>
    </source>
</evidence>
<keyword evidence="5" id="KW-0808">Transferase</keyword>
<dbReference type="FunFam" id="3.30.565.10:FF:000013">
    <property type="entry name" value="Two-component sensor histidine kinase"/>
    <property type="match status" value="1"/>
</dbReference>
<evidence type="ECO:0000256" key="9">
    <source>
        <dbReference type="ARBA" id="ARBA00022840"/>
    </source>
</evidence>
<evidence type="ECO:0000259" key="15">
    <source>
        <dbReference type="PROSITE" id="PS50885"/>
    </source>
</evidence>
<comment type="catalytic activity">
    <reaction evidence="1">
        <text>ATP + protein L-histidine = ADP + protein N-phospho-L-histidine.</text>
        <dbReference type="EC" id="2.7.13.3"/>
    </reaction>
</comment>
<dbReference type="GO" id="GO:0005886">
    <property type="term" value="C:plasma membrane"/>
    <property type="evidence" value="ECO:0007669"/>
    <property type="project" value="UniProtKB-SubCell"/>
</dbReference>
<keyword evidence="10 13" id="KW-1133">Transmembrane helix</keyword>
<evidence type="ECO:0000259" key="14">
    <source>
        <dbReference type="PROSITE" id="PS50109"/>
    </source>
</evidence>
<evidence type="ECO:0000256" key="3">
    <source>
        <dbReference type="ARBA" id="ARBA00012438"/>
    </source>
</evidence>
<evidence type="ECO:0000256" key="12">
    <source>
        <dbReference type="ARBA" id="ARBA00023136"/>
    </source>
</evidence>
<dbReference type="SMART" id="SM00304">
    <property type="entry name" value="HAMP"/>
    <property type="match status" value="1"/>
</dbReference>
<evidence type="ECO:0000313" key="16">
    <source>
        <dbReference type="EMBL" id="QQB47249.1"/>
    </source>
</evidence>
<dbReference type="AlphaFoldDB" id="A0A7T4JVT3"/>
<evidence type="ECO:0000256" key="13">
    <source>
        <dbReference type="SAM" id="Phobius"/>
    </source>
</evidence>
<dbReference type="OrthoDB" id="9786919at2"/>
<dbReference type="Gene3D" id="6.10.340.10">
    <property type="match status" value="1"/>
</dbReference>
<dbReference type="CDD" id="cd00075">
    <property type="entry name" value="HATPase"/>
    <property type="match status" value="1"/>
</dbReference>
<dbReference type="RefSeq" id="WP_084036531.1">
    <property type="nucleotide sequence ID" value="NZ_CP066007.1"/>
</dbReference>
<dbReference type="FunFam" id="1.10.287.130:FF:000001">
    <property type="entry name" value="Two-component sensor histidine kinase"/>
    <property type="match status" value="1"/>
</dbReference>
<dbReference type="PRINTS" id="PR00344">
    <property type="entry name" value="BCTRLSENSOR"/>
</dbReference>
<dbReference type="Proteomes" id="UP000596145">
    <property type="component" value="Chromosome"/>
</dbReference>
<dbReference type="GeneID" id="92760927"/>
<dbReference type="GO" id="GO:0000155">
    <property type="term" value="F:phosphorelay sensor kinase activity"/>
    <property type="evidence" value="ECO:0007669"/>
    <property type="project" value="InterPro"/>
</dbReference>
<accession>A0A7T4JVT3</accession>
<dbReference type="InterPro" id="IPR050428">
    <property type="entry name" value="TCS_sensor_his_kinase"/>
</dbReference>
<dbReference type="InterPro" id="IPR036097">
    <property type="entry name" value="HisK_dim/P_sf"/>
</dbReference>
<sequence>MRVPRTKDPTSRISLNASLVILVLALAIVAIGGTGIVVTAIMRDFTYSRVDERLIGAVNGWAWDVYPAEEPLAHTRPPSNFYVQRQMPNGDLVVMNDRDSAPDLSTIVTNGQPYTVVPAAGSNSSAYWRVLAVRTGGTTTVVAQSLEEEQSTVKNLIKTQASIGLSSLLLVALIAILVIYRALRPLRTVESVAQAITDGDMNRRVPAWPQTTEVGKLACAINTMLEQLQDSLQKSHRQEKEMRQFVGDASHELRTPLTSVKGFAELYKTGATDDADWVLSKIQEEAGRMTTLVEDLLALTRAEGNPLEKQKVDLMEVIESLGTSLRVAYPDREITVGESEPLYVLADEEKIRRVFTNLMVNGLVHGGKDVSVLPTADDTDVIIDVRDNGQGMAPEDLEHIFDRFYRTDESRSRQSGGSGLGLSIAKSLVEAHGGSLSVTSTKGVGSTFTVRLPRLIDEESA</sequence>
<keyword evidence="4" id="KW-0597">Phosphoprotein</keyword>
<evidence type="ECO:0000256" key="6">
    <source>
        <dbReference type="ARBA" id="ARBA00022692"/>
    </source>
</evidence>
<dbReference type="Pfam" id="PF00672">
    <property type="entry name" value="HAMP"/>
    <property type="match status" value="1"/>
</dbReference>
<evidence type="ECO:0000313" key="17">
    <source>
        <dbReference type="Proteomes" id="UP000596145"/>
    </source>
</evidence>
<keyword evidence="7" id="KW-0547">Nucleotide-binding</keyword>
<dbReference type="EC" id="2.7.13.3" evidence="3"/>
<dbReference type="SUPFAM" id="SSF47384">
    <property type="entry name" value="Homodimeric domain of signal transducing histidine kinase"/>
    <property type="match status" value="1"/>
</dbReference>
<dbReference type="SMART" id="SM00387">
    <property type="entry name" value="HATPase_c"/>
    <property type="match status" value="1"/>
</dbReference>
<dbReference type="InterPro" id="IPR003660">
    <property type="entry name" value="HAMP_dom"/>
</dbReference>
<dbReference type="Gene3D" id="3.30.565.10">
    <property type="entry name" value="Histidine kinase-like ATPase, C-terminal domain"/>
    <property type="match status" value="1"/>
</dbReference>
<dbReference type="Pfam" id="PF00512">
    <property type="entry name" value="HisKA"/>
    <property type="match status" value="1"/>
</dbReference>